<evidence type="ECO:0000313" key="1">
    <source>
        <dbReference type="EMBL" id="QQC43836.1"/>
    </source>
</evidence>
<dbReference type="Proteomes" id="UP000595220">
    <property type="component" value="Chromosome"/>
</dbReference>
<accession>A0AAP9Y832</accession>
<proteinExistence type="predicted"/>
<dbReference type="RefSeq" id="WP_074633066.1">
    <property type="nucleotide sequence ID" value="NZ_CP066065.1"/>
</dbReference>
<organism evidence="1 2">
    <name type="scientific">Schaalia meyeri</name>
    <dbReference type="NCBI Taxonomy" id="52773"/>
    <lineage>
        <taxon>Bacteria</taxon>
        <taxon>Bacillati</taxon>
        <taxon>Actinomycetota</taxon>
        <taxon>Actinomycetes</taxon>
        <taxon>Actinomycetales</taxon>
        <taxon>Actinomycetaceae</taxon>
        <taxon>Schaalia</taxon>
    </lineage>
</organism>
<dbReference type="AlphaFoldDB" id="A0AAP9Y832"/>
<dbReference type="EMBL" id="CP066065">
    <property type="protein sequence ID" value="QQC43836.1"/>
    <property type="molecule type" value="Genomic_DNA"/>
</dbReference>
<reference evidence="1 2" key="1">
    <citation type="submission" date="2020-12" db="EMBL/GenBank/DDBJ databases">
        <title>FDA dAtabase for Regulatory Grade micrObial Sequences (FDA-ARGOS): Supporting development and validation of Infectious Disease Dx tests.</title>
        <authorList>
            <person name="Sproer C."/>
            <person name="Gronow S."/>
            <person name="Severitt S."/>
            <person name="Schroder I."/>
            <person name="Tallon L."/>
            <person name="Sadzewicz L."/>
            <person name="Zhao X."/>
            <person name="Boylan J."/>
            <person name="Ott S."/>
            <person name="Bowen H."/>
            <person name="Vavikolanu K."/>
            <person name="Mehta A."/>
            <person name="Aluvathingal J."/>
            <person name="Nadendla S."/>
            <person name="Lowell S."/>
            <person name="Myers T."/>
            <person name="Yan Y."/>
            <person name="Sichtig H."/>
        </authorList>
    </citation>
    <scope>NUCLEOTIDE SEQUENCE [LARGE SCALE GENOMIC DNA]</scope>
    <source>
        <strain evidence="1 2">FDAARGOS_985</strain>
    </source>
</reference>
<name>A0AAP9Y832_9ACTO</name>
<keyword evidence="2" id="KW-1185">Reference proteome</keyword>
<gene>
    <name evidence="1" type="ORF">I6H42_08745</name>
</gene>
<evidence type="ECO:0000313" key="2">
    <source>
        <dbReference type="Proteomes" id="UP000595220"/>
    </source>
</evidence>
<protein>
    <submittedName>
        <fullName evidence="1">Uncharacterized protein</fullName>
    </submittedName>
</protein>
<sequence>MTPRFSLRRLYDRHRYMVAQVATNPHQAVSRCVDYWISTGARGETPGVSDQLAKHGWVGTEIITGSDLRHSLISPAIEDIPIINIFPSLAPKSVKRARQEKTRIIIAARASSVGGRPASELWCFDAELVSDPSVTNAYMDTALAELTDALGRQGILLSYPRYFLSGNLPKDHVLYWRSIAIMRKAAKNEAWTGRGSSANARSSHRGTMHGSTYQTLAAEFL</sequence>